<name>A0A1E1K216_9HELO</name>
<evidence type="ECO:0000313" key="3">
    <source>
        <dbReference type="EMBL" id="CZS92155.1"/>
    </source>
</evidence>
<gene>
    <name evidence="3" type="ORF">RCO7_00729</name>
</gene>
<keyword evidence="4" id="KW-1185">Reference proteome</keyword>
<feature type="coiled-coil region" evidence="1">
    <location>
        <begin position="602"/>
        <end position="629"/>
    </location>
</feature>
<accession>A0A1E1K216</accession>
<proteinExistence type="predicted"/>
<dbReference type="InParanoid" id="A0A1E1K216"/>
<evidence type="ECO:0008006" key="5">
    <source>
        <dbReference type="Google" id="ProtNLM"/>
    </source>
</evidence>
<dbReference type="AlphaFoldDB" id="A0A1E1K216"/>
<evidence type="ECO:0000256" key="1">
    <source>
        <dbReference type="SAM" id="Coils"/>
    </source>
</evidence>
<evidence type="ECO:0000256" key="2">
    <source>
        <dbReference type="SAM" id="MobiDB-lite"/>
    </source>
</evidence>
<evidence type="ECO:0000313" key="4">
    <source>
        <dbReference type="Proteomes" id="UP000178129"/>
    </source>
</evidence>
<dbReference type="EMBL" id="FJUW01000005">
    <property type="protein sequence ID" value="CZS92155.1"/>
    <property type="molecule type" value="Genomic_DNA"/>
</dbReference>
<keyword evidence="1" id="KW-0175">Coiled coil</keyword>
<comment type="caution">
    <text evidence="3">The sequence shown here is derived from an EMBL/GenBank/DDBJ whole genome shotgun (WGS) entry which is preliminary data.</text>
</comment>
<reference evidence="4" key="1">
    <citation type="submission" date="2016-03" db="EMBL/GenBank/DDBJ databases">
        <authorList>
            <person name="Ploux O."/>
        </authorList>
    </citation>
    <scope>NUCLEOTIDE SEQUENCE [LARGE SCALE GENOMIC DNA]</scope>
    <source>
        <strain evidence="4">UK7</strain>
    </source>
</reference>
<organism evidence="3 4">
    <name type="scientific">Rhynchosporium graminicola</name>
    <dbReference type="NCBI Taxonomy" id="2792576"/>
    <lineage>
        <taxon>Eukaryota</taxon>
        <taxon>Fungi</taxon>
        <taxon>Dikarya</taxon>
        <taxon>Ascomycota</taxon>
        <taxon>Pezizomycotina</taxon>
        <taxon>Leotiomycetes</taxon>
        <taxon>Helotiales</taxon>
        <taxon>Ploettnerulaceae</taxon>
        <taxon>Rhynchosporium</taxon>
    </lineage>
</organism>
<dbReference type="Proteomes" id="UP000178129">
    <property type="component" value="Unassembled WGS sequence"/>
</dbReference>
<sequence length="689" mass="78256">MAEAVGLAASIAGLIWNTGQIAKTGLFIKGFLSAIKDAPNYIRSLAAELESLSATAAKTGGTPTKCKSLDMNYRHGDVLAHLASNISCIRNDLANVVPAIHNLSQARVGEFSALESMLDSVLQRGLQRHYREFAVSGYDGLYIGQKKPEPSRRPQLPPEESQESFSCSSAMNLRDKIVSKSVFRTRFFDIEIGPEMSNDHTNQITRRPSQFFPNLSQNSRNIYQIQRNSGMVYGGSLCKTFRTYNTVPHDAPILKACRRLDLAEVRRLFREGLASPTDCDTDNSVHDLSRLFKRQTLIGLEDVLTDSSRMLIMQSSEDAFHGSSRYLSISLSESYLYQVLFGQQQWFFDNTVTIDNPEYENYFFEKDLGILTDPDGPKLQSELAAKRDYAPINEWVHSCSSVVKFRGQIHILLYFASERREKIFHDCVFNRLVILLRHGMDPRFLCCPKCFVEGGLGIPSGQVSCTGLGRFLDLSELWMSALDKAGFTQFEIQDIIDEDLFAGLPELLDCELEYTTRYEQRKQFIEELQRGKFTELSDGELLDVCNTLEDMWIDGEAKNLFPGRDFRLFGGGKFYDQHMRDWERVREIWDSELDGCIPAGCEENEIEKIERIEREVAKAKTRKEFESAEALVCNEDQVADEFYDNVTSHENTKHTSNIGFFINIEADHTLELASDDHSPHLCHDQYLGT</sequence>
<feature type="region of interest" description="Disordered" evidence="2">
    <location>
        <begin position="144"/>
        <end position="165"/>
    </location>
</feature>
<protein>
    <recommendedName>
        <fullName evidence="5">Fungal N-terminal domain-containing protein</fullName>
    </recommendedName>
</protein>